<feature type="region of interest" description="Disordered" evidence="1">
    <location>
        <begin position="1"/>
        <end position="103"/>
    </location>
</feature>
<evidence type="ECO:0000313" key="3">
    <source>
        <dbReference type="Proteomes" id="UP000614741"/>
    </source>
</evidence>
<sequence>MSRVPRRPRRAVRPAGTVGTGEAVLETRMPAPVAPAPVASATGAGPAPRTDGTSTADPAGAPAPDLPDLWRATRSADDSDRGWGREETSSNDERLLRDKPPHW</sequence>
<evidence type="ECO:0000313" key="2">
    <source>
        <dbReference type="EMBL" id="GIG38710.1"/>
    </source>
</evidence>
<reference evidence="2 3" key="1">
    <citation type="submission" date="2021-01" db="EMBL/GenBank/DDBJ databases">
        <title>Whole genome shotgun sequence of Cellulomonas phragmiteti NBRC 110785.</title>
        <authorList>
            <person name="Komaki H."/>
            <person name="Tamura T."/>
        </authorList>
    </citation>
    <scope>NUCLEOTIDE SEQUENCE [LARGE SCALE GENOMIC DNA]</scope>
    <source>
        <strain evidence="2 3">NBRC 110785</strain>
    </source>
</reference>
<comment type="caution">
    <text evidence="2">The sequence shown here is derived from an EMBL/GenBank/DDBJ whole genome shotgun (WGS) entry which is preliminary data.</text>
</comment>
<feature type="compositionally biased region" description="Basic and acidic residues" evidence="1">
    <location>
        <begin position="74"/>
        <end position="103"/>
    </location>
</feature>
<feature type="compositionally biased region" description="Basic residues" evidence="1">
    <location>
        <begin position="1"/>
        <end position="12"/>
    </location>
</feature>
<organism evidence="2 3">
    <name type="scientific">Cellulomonas phragmiteti</name>
    <dbReference type="NCBI Taxonomy" id="478780"/>
    <lineage>
        <taxon>Bacteria</taxon>
        <taxon>Bacillati</taxon>
        <taxon>Actinomycetota</taxon>
        <taxon>Actinomycetes</taxon>
        <taxon>Micrococcales</taxon>
        <taxon>Cellulomonadaceae</taxon>
        <taxon>Cellulomonas</taxon>
    </lineage>
</organism>
<proteinExistence type="predicted"/>
<dbReference type="RefSeq" id="WP_203670773.1">
    <property type="nucleotide sequence ID" value="NZ_BONP01000002.1"/>
</dbReference>
<accession>A0ABQ4DHA6</accession>
<evidence type="ECO:0000256" key="1">
    <source>
        <dbReference type="SAM" id="MobiDB-lite"/>
    </source>
</evidence>
<feature type="compositionally biased region" description="Low complexity" evidence="1">
    <location>
        <begin position="36"/>
        <end position="48"/>
    </location>
</feature>
<gene>
    <name evidence="2" type="ORF">Cph01nite_04720</name>
</gene>
<dbReference type="Proteomes" id="UP000614741">
    <property type="component" value="Unassembled WGS sequence"/>
</dbReference>
<keyword evidence="3" id="KW-1185">Reference proteome</keyword>
<name>A0ABQ4DHA6_9CELL</name>
<feature type="compositionally biased region" description="Low complexity" evidence="1">
    <location>
        <begin position="56"/>
        <end position="69"/>
    </location>
</feature>
<protein>
    <submittedName>
        <fullName evidence="2">Uncharacterized protein</fullName>
    </submittedName>
</protein>
<dbReference type="EMBL" id="BONP01000002">
    <property type="protein sequence ID" value="GIG38710.1"/>
    <property type="molecule type" value="Genomic_DNA"/>
</dbReference>